<accession>A0A2T0WGP7</accession>
<evidence type="ECO:0000313" key="2">
    <source>
        <dbReference type="Proteomes" id="UP000238157"/>
    </source>
</evidence>
<dbReference type="OrthoDB" id="839951at2"/>
<dbReference type="AlphaFoldDB" id="A0A2T0WGP7"/>
<proteinExistence type="predicted"/>
<comment type="caution">
    <text evidence="1">The sequence shown here is derived from an EMBL/GenBank/DDBJ whole genome shotgun (WGS) entry which is preliminary data.</text>
</comment>
<protein>
    <submittedName>
        <fullName evidence="1">Uncharacterized protein</fullName>
    </submittedName>
</protein>
<dbReference type="RefSeq" id="WP_106134874.1">
    <property type="nucleotide sequence ID" value="NZ_PVTR01000011.1"/>
</dbReference>
<dbReference type="Proteomes" id="UP000238157">
    <property type="component" value="Unassembled WGS sequence"/>
</dbReference>
<gene>
    <name evidence="1" type="ORF">CLW00_11136</name>
</gene>
<reference evidence="1 2" key="1">
    <citation type="submission" date="2018-03" db="EMBL/GenBank/DDBJ databases">
        <title>Genomic Encyclopedia of Archaeal and Bacterial Type Strains, Phase II (KMG-II): from individual species to whole genera.</title>
        <authorList>
            <person name="Goeker M."/>
        </authorList>
    </citation>
    <scope>NUCLEOTIDE SEQUENCE [LARGE SCALE GENOMIC DNA]</scope>
    <source>
        <strain evidence="1 2">DSM 27929</strain>
    </source>
</reference>
<sequence length="105" mass="12245">MGKTVIILFLFSFILFRQEDCVKITYLENKPQAEADFKYFLKYGNDQLDQEEMILIEAEEDIKKFALQNKYREVEIYVLEKRSGTISTESESGALGFVKLLVSMN</sequence>
<evidence type="ECO:0000313" key="1">
    <source>
        <dbReference type="EMBL" id="PRY85694.1"/>
    </source>
</evidence>
<keyword evidence="2" id="KW-1185">Reference proteome</keyword>
<name>A0A2T0WGP7_9BACT</name>
<organism evidence="1 2">
    <name type="scientific">Mongoliibacter ruber</name>
    <dbReference type="NCBI Taxonomy" id="1750599"/>
    <lineage>
        <taxon>Bacteria</taxon>
        <taxon>Pseudomonadati</taxon>
        <taxon>Bacteroidota</taxon>
        <taxon>Cytophagia</taxon>
        <taxon>Cytophagales</taxon>
        <taxon>Cyclobacteriaceae</taxon>
        <taxon>Mongoliibacter</taxon>
    </lineage>
</organism>
<dbReference type="EMBL" id="PVTR01000011">
    <property type="protein sequence ID" value="PRY85694.1"/>
    <property type="molecule type" value="Genomic_DNA"/>
</dbReference>